<gene>
    <name evidence="1" type="ORF">G3576_28370</name>
</gene>
<name>A0A6M1LTZ6_9PROT</name>
<dbReference type="AlphaFoldDB" id="A0A6M1LTZ6"/>
<evidence type="ECO:0000313" key="2">
    <source>
        <dbReference type="Proteomes" id="UP000475385"/>
    </source>
</evidence>
<evidence type="ECO:0000313" key="1">
    <source>
        <dbReference type="EMBL" id="NGM23955.1"/>
    </source>
</evidence>
<dbReference type="Proteomes" id="UP000475385">
    <property type="component" value="Unassembled WGS sequence"/>
</dbReference>
<dbReference type="RefSeq" id="WP_164697872.1">
    <property type="nucleotide sequence ID" value="NZ_JAAIKB010000022.1"/>
</dbReference>
<protein>
    <submittedName>
        <fullName evidence="1">Uncharacterized protein</fullName>
    </submittedName>
</protein>
<dbReference type="EMBL" id="JAAIKB010000022">
    <property type="protein sequence ID" value="NGM23955.1"/>
    <property type="molecule type" value="Genomic_DNA"/>
</dbReference>
<organism evidence="1 2">
    <name type="scientific">Falsiroseomonas algicola</name>
    <dbReference type="NCBI Taxonomy" id="2716930"/>
    <lineage>
        <taxon>Bacteria</taxon>
        <taxon>Pseudomonadati</taxon>
        <taxon>Pseudomonadota</taxon>
        <taxon>Alphaproteobacteria</taxon>
        <taxon>Acetobacterales</taxon>
        <taxon>Roseomonadaceae</taxon>
        <taxon>Falsiroseomonas</taxon>
    </lineage>
</organism>
<accession>A0A6M1LTZ6</accession>
<reference evidence="1 2" key="1">
    <citation type="submission" date="2020-02" db="EMBL/GenBank/DDBJ databases">
        <authorList>
            <person name="Kim H.M."/>
            <person name="Jeon C.O."/>
        </authorList>
    </citation>
    <scope>NUCLEOTIDE SEQUENCE [LARGE SCALE GENOMIC DNA]</scope>
    <source>
        <strain evidence="1 2">PeD5</strain>
    </source>
</reference>
<sequence>MNDATDLLSRKLDALLTGQAEAASRLDGIEDALRSVVATVAGIVPILGTHREMLQRILEAAAGEDAGGSELAEALRQVEVALTAMTDAQARTTQALSDLPEAVEEAAARGARQAMSREPAR</sequence>
<comment type="caution">
    <text evidence="1">The sequence shown here is derived from an EMBL/GenBank/DDBJ whole genome shotgun (WGS) entry which is preliminary data.</text>
</comment>
<proteinExistence type="predicted"/>
<keyword evidence="2" id="KW-1185">Reference proteome</keyword>
<reference evidence="1 2" key="2">
    <citation type="submission" date="2020-03" db="EMBL/GenBank/DDBJ databases">
        <title>Roseomonas stagni sp. nov., isolated from pond water in Japan.</title>
        <authorList>
            <person name="Furuhata K."/>
            <person name="Miyamoto H."/>
            <person name="Goto K."/>
        </authorList>
    </citation>
    <scope>NUCLEOTIDE SEQUENCE [LARGE SCALE GENOMIC DNA]</scope>
    <source>
        <strain evidence="1 2">PeD5</strain>
    </source>
</reference>